<comment type="similarity">
    <text evidence="3 15">Belongs to the pantothenate synthetase family.</text>
</comment>
<dbReference type="AlphaFoldDB" id="A0A0H3DIC8"/>
<keyword evidence="8 15" id="KW-0566">Pantothenate biosynthesis</keyword>
<evidence type="ECO:0000256" key="9">
    <source>
        <dbReference type="ARBA" id="ARBA00022741"/>
    </source>
</evidence>
<feature type="binding site" evidence="15">
    <location>
        <position position="187"/>
    </location>
    <ligand>
        <name>ATP</name>
        <dbReference type="ChEBI" id="CHEBI:30616"/>
    </ligand>
</feature>
<evidence type="ECO:0000256" key="10">
    <source>
        <dbReference type="ARBA" id="ARBA00022840"/>
    </source>
</evidence>
<evidence type="ECO:0000256" key="5">
    <source>
        <dbReference type="ARBA" id="ARBA00014155"/>
    </source>
</evidence>
<dbReference type="RefSeq" id="WP_013230458.1">
    <property type="nucleotide sequence ID" value="NC_014318.1"/>
</dbReference>
<dbReference type="PANTHER" id="PTHR21299">
    <property type="entry name" value="CYTIDYLATE KINASE/PANTOATE-BETA-ALANINE LIGASE"/>
    <property type="match status" value="1"/>
</dbReference>
<organism evidence="16 17">
    <name type="scientific">Amycolatopsis mediterranei (strain U-32)</name>
    <dbReference type="NCBI Taxonomy" id="749927"/>
    <lineage>
        <taxon>Bacteria</taxon>
        <taxon>Bacillati</taxon>
        <taxon>Actinomycetota</taxon>
        <taxon>Actinomycetes</taxon>
        <taxon>Pseudonocardiales</taxon>
        <taxon>Pseudonocardiaceae</taxon>
        <taxon>Amycolatopsis</taxon>
    </lineage>
</organism>
<dbReference type="Gene3D" id="3.40.50.620">
    <property type="entry name" value="HUPs"/>
    <property type="match status" value="1"/>
</dbReference>
<dbReference type="CDD" id="cd00560">
    <property type="entry name" value="PanC"/>
    <property type="match status" value="1"/>
</dbReference>
<dbReference type="GO" id="GO:0005524">
    <property type="term" value="F:ATP binding"/>
    <property type="evidence" value="ECO:0007669"/>
    <property type="project" value="UniProtKB-KW"/>
</dbReference>
<dbReference type="Pfam" id="PF02569">
    <property type="entry name" value="Pantoate_ligase"/>
    <property type="match status" value="1"/>
</dbReference>
<evidence type="ECO:0000256" key="1">
    <source>
        <dbReference type="ARBA" id="ARBA00004496"/>
    </source>
</evidence>
<evidence type="ECO:0000313" key="16">
    <source>
        <dbReference type="EMBL" id="ADJ50431.1"/>
    </source>
</evidence>
<feature type="active site" description="Proton donor" evidence="15">
    <location>
        <position position="47"/>
    </location>
</feature>
<dbReference type="NCBIfam" id="TIGR00018">
    <property type="entry name" value="panC"/>
    <property type="match status" value="1"/>
</dbReference>
<evidence type="ECO:0000256" key="14">
    <source>
        <dbReference type="ARBA" id="ARBA00077433"/>
    </source>
</evidence>
<comment type="catalytic activity">
    <reaction evidence="12 15">
        <text>(R)-pantoate + beta-alanine + ATP = (R)-pantothenate + AMP + diphosphate + H(+)</text>
        <dbReference type="Rhea" id="RHEA:10912"/>
        <dbReference type="ChEBI" id="CHEBI:15378"/>
        <dbReference type="ChEBI" id="CHEBI:15980"/>
        <dbReference type="ChEBI" id="CHEBI:29032"/>
        <dbReference type="ChEBI" id="CHEBI:30616"/>
        <dbReference type="ChEBI" id="CHEBI:33019"/>
        <dbReference type="ChEBI" id="CHEBI:57966"/>
        <dbReference type="ChEBI" id="CHEBI:456215"/>
        <dbReference type="EC" id="6.3.2.1"/>
    </reaction>
</comment>
<dbReference type="KEGG" id="amd:AMED_8738"/>
<feature type="binding site" evidence="15">
    <location>
        <position position="164"/>
    </location>
    <ligand>
        <name>(R)-pantoate</name>
        <dbReference type="ChEBI" id="CHEBI:15980"/>
    </ligand>
</feature>
<dbReference type="InterPro" id="IPR042176">
    <property type="entry name" value="Pantoate_ligase_C"/>
</dbReference>
<gene>
    <name evidence="15 16" type="primary">panC</name>
    <name evidence="16" type="ordered locus">AMED_8738</name>
</gene>
<dbReference type="GO" id="GO:0004592">
    <property type="term" value="F:pantoate-beta-alanine ligase activity"/>
    <property type="evidence" value="ECO:0007669"/>
    <property type="project" value="UniProtKB-UniRule"/>
</dbReference>
<keyword evidence="6 15" id="KW-0963">Cytoplasm</keyword>
<evidence type="ECO:0000256" key="13">
    <source>
        <dbReference type="ARBA" id="ARBA00055042"/>
    </source>
</evidence>
<reference evidence="16 17" key="1">
    <citation type="journal article" date="2010" name="Cell Res.">
        <title>Complete genome sequence of the rifamycin SV-producing Amycolatopsis mediterranei U32 revealed its genetic characteristics in phylogeny and metabolism.</title>
        <authorList>
            <person name="Zhao W."/>
            <person name="Zhong Y."/>
            <person name="Yuan H."/>
            <person name="Wang J."/>
            <person name="Zheng H."/>
            <person name="Wang Y."/>
            <person name="Cen X."/>
            <person name="Xu F."/>
            <person name="Bai J."/>
            <person name="Han X."/>
            <person name="Lu G."/>
            <person name="Zhu Y."/>
            <person name="Shao Z."/>
            <person name="Yan H."/>
            <person name="Li C."/>
            <person name="Peng N."/>
            <person name="Zhang Z."/>
            <person name="Zhang Y."/>
            <person name="Lin W."/>
            <person name="Fan Y."/>
            <person name="Qin Z."/>
            <person name="Hu Y."/>
            <person name="Zhu B."/>
            <person name="Wang S."/>
            <person name="Ding X."/>
            <person name="Zhao G.P."/>
        </authorList>
    </citation>
    <scope>NUCLEOTIDE SEQUENCE [LARGE SCALE GENOMIC DNA]</scope>
    <source>
        <strain evidence="17">U-32</strain>
    </source>
</reference>
<evidence type="ECO:0000256" key="3">
    <source>
        <dbReference type="ARBA" id="ARBA00009256"/>
    </source>
</evidence>
<dbReference type="OrthoDB" id="9773087at2"/>
<dbReference type="GO" id="GO:0015940">
    <property type="term" value="P:pantothenate biosynthetic process"/>
    <property type="evidence" value="ECO:0007669"/>
    <property type="project" value="UniProtKB-UniRule"/>
</dbReference>
<evidence type="ECO:0000313" key="17">
    <source>
        <dbReference type="Proteomes" id="UP000000328"/>
    </source>
</evidence>
<feature type="binding site" evidence="15">
    <location>
        <position position="72"/>
    </location>
    <ligand>
        <name>(R)-pantoate</name>
        <dbReference type="ChEBI" id="CHEBI:15980"/>
    </ligand>
</feature>
<sequence length="303" mass="32565">MTTPKFSRGTLNTFAAPEQVSQVSRALHGVGRKLALVPTMGALHAGHRELIRRAKRLPNTVVATSIFVNPLQFGAGEDFEAYPRPLEADLDILREDGIEIAFTPSADALYAEGAVVTVHPGPLGEELEGAVRPGHFAGVLTVVAKLFNLLRPDYAFFGEKDYQQLVLIKRMVRDLNIDTRVIGVPTVRERDGLALSSRNVYLTPEQREDAIVLSAALTAGAFVGRDGAGAVLETAWKTLAARPAVEVDYLELRGTDLGPAPVDGEARLLIAARVGSTRLIDNVPVLLGASVDHPARPERDAGE</sequence>
<comment type="miscellaneous">
    <text evidence="15">The reaction proceeds by a bi uni uni bi ping pong mechanism.</text>
</comment>
<accession>A0A0H3DIC8</accession>
<protein>
    <recommendedName>
        <fullName evidence="5 15">Pantothenate synthetase</fullName>
        <shortName evidence="15">PS</shortName>
        <ecNumber evidence="4 15">6.3.2.1</ecNumber>
    </recommendedName>
    <alternativeName>
        <fullName evidence="14 15">Pantoate--beta-alanine ligase</fullName>
    </alternativeName>
    <alternativeName>
        <fullName evidence="11 15">Pantoate-activating enzyme</fullName>
    </alternativeName>
</protein>
<evidence type="ECO:0000256" key="15">
    <source>
        <dbReference type="HAMAP-Rule" id="MF_00158"/>
    </source>
</evidence>
<dbReference type="EC" id="6.3.2.1" evidence="4 15"/>
<dbReference type="Gene3D" id="3.30.1300.10">
    <property type="entry name" value="Pantoate-beta-alanine ligase, C-terminal domain"/>
    <property type="match status" value="1"/>
</dbReference>
<comment type="pathway">
    <text evidence="2 15">Cofactor biosynthesis; (R)-pantothenate biosynthesis; (R)-pantothenate from (R)-pantoate and beta-alanine: step 1/1.</text>
</comment>
<evidence type="ECO:0000256" key="4">
    <source>
        <dbReference type="ARBA" id="ARBA00012219"/>
    </source>
</evidence>
<dbReference type="HAMAP" id="MF_00158">
    <property type="entry name" value="PanC"/>
    <property type="match status" value="1"/>
</dbReference>
<evidence type="ECO:0000256" key="12">
    <source>
        <dbReference type="ARBA" id="ARBA00048258"/>
    </source>
</evidence>
<name>A0A0H3DIC8_AMYMU</name>
<evidence type="ECO:0000256" key="11">
    <source>
        <dbReference type="ARBA" id="ARBA00032806"/>
    </source>
</evidence>
<keyword evidence="10 15" id="KW-0067">ATP-binding</keyword>
<evidence type="ECO:0000256" key="7">
    <source>
        <dbReference type="ARBA" id="ARBA00022598"/>
    </source>
</evidence>
<dbReference type="EMBL" id="CP002000">
    <property type="protein sequence ID" value="ADJ50431.1"/>
    <property type="molecule type" value="Genomic_DNA"/>
</dbReference>
<dbReference type="PATRIC" id="fig|749927.5.peg.9070"/>
<dbReference type="eggNOG" id="COG0414">
    <property type="taxonomic scope" value="Bacteria"/>
</dbReference>
<keyword evidence="9 15" id="KW-0547">Nucleotide-binding</keyword>
<feature type="binding site" evidence="15">
    <location>
        <begin position="195"/>
        <end position="198"/>
    </location>
    <ligand>
        <name>ATP</name>
        <dbReference type="ChEBI" id="CHEBI:30616"/>
    </ligand>
</feature>
<dbReference type="SUPFAM" id="SSF52374">
    <property type="entry name" value="Nucleotidylyl transferase"/>
    <property type="match status" value="1"/>
</dbReference>
<dbReference type="InterPro" id="IPR014729">
    <property type="entry name" value="Rossmann-like_a/b/a_fold"/>
</dbReference>
<dbReference type="HOGENOM" id="CLU_047148_0_2_11"/>
<evidence type="ECO:0000256" key="6">
    <source>
        <dbReference type="ARBA" id="ARBA00022490"/>
    </source>
</evidence>
<feature type="binding site" evidence="15">
    <location>
        <position position="72"/>
    </location>
    <ligand>
        <name>beta-alanine</name>
        <dbReference type="ChEBI" id="CHEBI:57966"/>
    </ligand>
</feature>
<comment type="subcellular location">
    <subcellularLocation>
        <location evidence="1 15">Cytoplasm</location>
    </subcellularLocation>
</comment>
<dbReference type="UniPathway" id="UPA00028">
    <property type="reaction ID" value="UER00005"/>
</dbReference>
<dbReference type="GO" id="GO:0005829">
    <property type="term" value="C:cytosol"/>
    <property type="evidence" value="ECO:0007669"/>
    <property type="project" value="TreeGrafter"/>
</dbReference>
<evidence type="ECO:0000256" key="2">
    <source>
        <dbReference type="ARBA" id="ARBA00004990"/>
    </source>
</evidence>
<comment type="function">
    <text evidence="13 15">Catalyzes the condensation of pantoate with beta-alanine in an ATP-dependent reaction via a pantoyl-adenylate intermediate.</text>
</comment>
<dbReference type="GeneID" id="92876338"/>
<dbReference type="InterPro" id="IPR003721">
    <property type="entry name" value="Pantoate_ligase"/>
</dbReference>
<dbReference type="PANTHER" id="PTHR21299:SF1">
    <property type="entry name" value="PANTOATE--BETA-ALANINE LIGASE"/>
    <property type="match status" value="1"/>
</dbReference>
<comment type="subunit">
    <text evidence="15">Homodimer.</text>
</comment>
<proteinExistence type="inferred from homology"/>
<feature type="binding site" evidence="15">
    <location>
        <begin position="158"/>
        <end position="161"/>
    </location>
    <ligand>
        <name>ATP</name>
        <dbReference type="ChEBI" id="CHEBI:30616"/>
    </ligand>
</feature>
<feature type="binding site" evidence="15">
    <location>
        <begin position="40"/>
        <end position="47"/>
    </location>
    <ligand>
        <name>ATP</name>
        <dbReference type="ChEBI" id="CHEBI:30616"/>
    </ligand>
</feature>
<evidence type="ECO:0000256" key="8">
    <source>
        <dbReference type="ARBA" id="ARBA00022655"/>
    </source>
</evidence>
<keyword evidence="7 15" id="KW-0436">Ligase</keyword>
<dbReference type="FunFam" id="3.40.50.620:FF:000114">
    <property type="entry name" value="Pantothenate synthetase"/>
    <property type="match status" value="1"/>
</dbReference>
<dbReference type="Proteomes" id="UP000000328">
    <property type="component" value="Chromosome"/>
</dbReference>